<sequence>MKILMITGWGLGTAVLTPFVEQLRQQHQVEVWDIFDPNVESILAEKVRQASSIDVLMGWSLGGQLALLLANEIQQQLKIAKPVICCMSNPCFVANEAWPQAMPVEQYTQFKSSILADPKRGMQRFCTLVTLAGAAARERAKLLHQQLNSIDLNYQVKHLYLLQQLNLVDILKNHSVKMLFIFSENDMLVPYKVSQESVFLTTQNLNLVKIQGTHDAILFDTKLLVEPILKFLADLA</sequence>
<reference evidence="4 7" key="4">
    <citation type="submission" date="2019-11" db="EMBL/GenBank/DDBJ databases">
        <title>FDA dAtabase for Regulatory Grade micrObial Sequences (FDA-ARGOS): Supporting development and validation of Infectious Disease Dx tests.</title>
        <authorList>
            <person name="Patel R."/>
            <person name="Rucinski S."/>
            <person name="Tallon L."/>
            <person name="Sadzewicz L."/>
            <person name="Vavikolanu K."/>
            <person name="Mehta A."/>
            <person name="Aluvathingal J."/>
            <person name="Nadendla S."/>
            <person name="Nandy P."/>
            <person name="Geyer C."/>
            <person name="Yan Y."/>
            <person name="Sichtig H."/>
        </authorList>
    </citation>
    <scope>NUCLEOTIDE SEQUENCE [LARGE SCALE GENOMIC DNA]</scope>
    <source>
        <strain evidence="4 7">FDAARGOS_557</strain>
        <plasmid evidence="4 7">unnamed3</plasmid>
    </source>
</reference>
<geneLocation type="plasmid" evidence="5 6">
    <name>pAL_065-3</name>
</geneLocation>
<dbReference type="Proteomes" id="UP001242129">
    <property type="component" value="Unassembled WGS sequence"/>
</dbReference>
<organism evidence="2">
    <name type="scientific">Acinetobacter lwoffii</name>
    <dbReference type="NCBI Taxonomy" id="28090"/>
    <lineage>
        <taxon>Bacteria</taxon>
        <taxon>Pseudomonadati</taxon>
        <taxon>Pseudomonadota</taxon>
        <taxon>Gammaproteobacteria</taxon>
        <taxon>Moraxellales</taxon>
        <taxon>Moraxellaceae</taxon>
        <taxon>Acinetobacter</taxon>
    </lineage>
</organism>
<reference evidence="5" key="3">
    <citation type="journal article" date="2019" name="Nat. Commun.">
        <title>Spatiotemporal dynamics of multidrug resistant bacteria on intensive care unit surfaces.</title>
        <authorList>
            <person name="D'Souza A.W."/>
            <person name="Potter R.F."/>
            <person name="Wallace M."/>
            <person name="Shupe A."/>
            <person name="Patel S."/>
            <person name="Sun X."/>
            <person name="Gul D."/>
            <person name="Kwon J.H."/>
            <person name="Andleeb S."/>
            <person name="Burnham C.D."/>
            <person name="Dantas G."/>
        </authorList>
    </citation>
    <scope>NUCLEOTIDE SEQUENCE</scope>
    <source>
        <strain evidence="5">AL_065</strain>
    </source>
</reference>
<evidence type="ECO:0000313" key="6">
    <source>
        <dbReference type="Proteomes" id="UP000293391"/>
    </source>
</evidence>
<dbReference type="InterPro" id="IPR029058">
    <property type="entry name" value="AB_hydrolase_fold"/>
</dbReference>
<evidence type="ECO:0000313" key="5">
    <source>
        <dbReference type="EMBL" id="QXR09354.1"/>
    </source>
</evidence>
<keyword evidence="3" id="KW-0378">Hydrolase</keyword>
<dbReference type="EMBL" id="KX426229">
    <property type="protein sequence ID" value="APW48968.1"/>
    <property type="molecule type" value="Genomic_DNA"/>
</dbReference>
<dbReference type="GeneID" id="97176417"/>
<dbReference type="AlphaFoldDB" id="A0A1P8KH11"/>
<reference evidence="2" key="1">
    <citation type="journal article" date="2016" name="Biomed. Res. Int.">
        <title>Resistance of Permafrost and Modern Acinetobacter lwoffii Strains to Heavy Metals and Arsenic Revealed by Genome Analysis.</title>
        <authorList>
            <person name="Mindlin S."/>
            <person name="Petrenko A."/>
            <person name="Kurakov A."/>
            <person name="Beletsky A."/>
            <person name="Mardanov A."/>
            <person name="Petrova M."/>
        </authorList>
    </citation>
    <scope>NUCLEOTIDE SEQUENCE</scope>
    <source>
        <strain evidence="2">ED45-23</strain>
        <plasmid evidence="2">pALWED2.1</plasmid>
    </source>
</reference>
<evidence type="ECO:0000313" key="3">
    <source>
        <dbReference type="EMBL" id="MDP1448278.1"/>
    </source>
</evidence>
<feature type="domain" description="Serine hydrolase" evidence="1">
    <location>
        <begin position="43"/>
        <end position="214"/>
    </location>
</feature>
<gene>
    <name evidence="2" type="ORF">BAA97_p0053</name>
    <name evidence="5" type="ORF">EVX74_017470</name>
    <name evidence="4" type="ORF">FOB19_17170</name>
    <name evidence="3" type="ORF">Q8G51_10910</name>
</gene>
<dbReference type="Gene3D" id="3.40.50.1820">
    <property type="entry name" value="alpha/beta hydrolase"/>
    <property type="match status" value="1"/>
</dbReference>
<dbReference type="EMBL" id="CP078047">
    <property type="protein sequence ID" value="QXR09354.1"/>
    <property type="molecule type" value="Genomic_DNA"/>
</dbReference>
<reference evidence="3" key="6">
    <citation type="submission" date="2023-07" db="EMBL/GenBank/DDBJ databases">
        <title>Dynamics of blaOXA-23 gene transmission in Acinetobacter spp. from contaminated veterinary surfaces.</title>
        <authorList>
            <person name="Moreira Da Silva J."/>
            <person name="Menezes J."/>
            <person name="Fernandes L."/>
            <person name="Marques C."/>
            <person name="Amaral A."/>
            <person name="Timofte D."/>
            <person name="Pomba C."/>
        </authorList>
    </citation>
    <scope>NUCLEOTIDE SEQUENCE</scope>
    <source>
        <strain evidence="3">CMVB11Z4A1</strain>
    </source>
</reference>
<proteinExistence type="predicted"/>
<dbReference type="EMBL" id="CP054804">
    <property type="protein sequence ID" value="QKU23114.1"/>
    <property type="molecule type" value="Genomic_DNA"/>
</dbReference>
<evidence type="ECO:0000313" key="2">
    <source>
        <dbReference type="EMBL" id="APW48968.1"/>
    </source>
</evidence>
<evidence type="ECO:0000313" key="4">
    <source>
        <dbReference type="EMBL" id="QKU23114.1"/>
    </source>
</evidence>
<keyword evidence="2" id="KW-0614">Plasmid</keyword>
<dbReference type="RefSeq" id="WP_004282161.1">
    <property type="nucleotide sequence ID" value="NZ_CP032102.1"/>
</dbReference>
<dbReference type="Pfam" id="PF03959">
    <property type="entry name" value="FSH1"/>
    <property type="match status" value="1"/>
</dbReference>
<dbReference type="GO" id="GO:0016787">
    <property type="term" value="F:hydrolase activity"/>
    <property type="evidence" value="ECO:0007669"/>
    <property type="project" value="UniProtKB-KW"/>
</dbReference>
<name>A0A1P8KH11_ACILW</name>
<dbReference type="SUPFAM" id="SSF53474">
    <property type="entry name" value="alpha/beta-Hydrolases"/>
    <property type="match status" value="1"/>
</dbReference>
<dbReference type="Proteomes" id="UP000293391">
    <property type="component" value="Plasmid pAL_065-3"/>
</dbReference>
<accession>A0A1P8KH11</accession>
<protein>
    <submittedName>
        <fullName evidence="3">Alpha/beta hydrolase</fullName>
    </submittedName>
</protein>
<evidence type="ECO:0000259" key="1">
    <source>
        <dbReference type="Pfam" id="PF03959"/>
    </source>
</evidence>
<geneLocation type="plasmid" evidence="2">
    <name>pALWED2.1</name>
</geneLocation>
<dbReference type="InterPro" id="IPR005645">
    <property type="entry name" value="FSH-like_dom"/>
</dbReference>
<reference evidence="5" key="5">
    <citation type="submission" date="2021-06" db="EMBL/GenBank/DDBJ databases">
        <authorList>
            <person name="Diorio-Toth L."/>
        </authorList>
    </citation>
    <scope>NUCLEOTIDE SEQUENCE</scope>
    <source>
        <strain evidence="5">AL_065</strain>
        <plasmid evidence="5">pAL_065-3</plasmid>
    </source>
</reference>
<reference evidence="5" key="2">
    <citation type="submission" date="2018-10" db="EMBL/GenBank/DDBJ databases">
        <authorList>
            <person name="D'Souza A.W."/>
            <person name="Potter R.F."/>
            <person name="Wallace M."/>
            <person name="Shupe A."/>
            <person name="Patel S."/>
            <person name="Sun S."/>
            <person name="Gul D."/>
            <person name="Kwon J.H."/>
            <person name="Andleeb S."/>
            <person name="Burnham C.-A.D."/>
            <person name="Dantas G."/>
        </authorList>
    </citation>
    <scope>NUCLEOTIDE SEQUENCE</scope>
    <source>
        <strain evidence="5">AL_065</strain>
        <plasmid evidence="5">pAL_065-3</plasmid>
    </source>
</reference>
<geneLocation type="plasmid" evidence="4 7">
    <name>unnamed3</name>
</geneLocation>
<dbReference type="Proteomes" id="UP000509126">
    <property type="component" value="Plasmid unnamed3"/>
</dbReference>
<evidence type="ECO:0000313" key="7">
    <source>
        <dbReference type="Proteomes" id="UP000509126"/>
    </source>
</evidence>
<dbReference type="EMBL" id="JAUUUS010000273">
    <property type="protein sequence ID" value="MDP1448278.1"/>
    <property type="molecule type" value="Genomic_DNA"/>
</dbReference>